<feature type="chain" id="PRO_5039954414" evidence="7">
    <location>
        <begin position="22"/>
        <end position="457"/>
    </location>
</feature>
<keyword evidence="3 6" id="KW-1133">Transmembrane helix</keyword>
<keyword evidence="9" id="KW-1185">Reference proteome</keyword>
<dbReference type="InterPro" id="IPR014150">
    <property type="entry name" value="Conjugal_tfr_TrbL"/>
</dbReference>
<feature type="signal peptide" evidence="7">
    <location>
        <begin position="1"/>
        <end position="21"/>
    </location>
</feature>
<keyword evidence="2 6" id="KW-0812">Transmembrane</keyword>
<feature type="transmembrane region" description="Helical" evidence="6">
    <location>
        <begin position="45"/>
        <end position="64"/>
    </location>
</feature>
<evidence type="ECO:0000313" key="9">
    <source>
        <dbReference type="Proteomes" id="UP001059380"/>
    </source>
</evidence>
<dbReference type="NCBIfam" id="TIGR02783">
    <property type="entry name" value="TrbL_P"/>
    <property type="match status" value="1"/>
</dbReference>
<feature type="transmembrane region" description="Helical" evidence="6">
    <location>
        <begin position="102"/>
        <end position="123"/>
    </location>
</feature>
<name>A0A9J7BRD1_9BACT</name>
<organism evidence="8 9">
    <name type="scientific">Occallatibacter riparius</name>
    <dbReference type="NCBI Taxonomy" id="1002689"/>
    <lineage>
        <taxon>Bacteria</taxon>
        <taxon>Pseudomonadati</taxon>
        <taxon>Acidobacteriota</taxon>
        <taxon>Terriglobia</taxon>
        <taxon>Terriglobales</taxon>
        <taxon>Acidobacteriaceae</taxon>
        <taxon>Occallatibacter</taxon>
    </lineage>
</organism>
<evidence type="ECO:0000256" key="3">
    <source>
        <dbReference type="ARBA" id="ARBA00022989"/>
    </source>
</evidence>
<keyword evidence="4 6" id="KW-0472">Membrane</keyword>
<feature type="transmembrane region" description="Helical" evidence="6">
    <location>
        <begin position="251"/>
        <end position="271"/>
    </location>
</feature>
<protein>
    <submittedName>
        <fullName evidence="8">P-type conjugative transfer protein TrbL</fullName>
    </submittedName>
</protein>
<evidence type="ECO:0000313" key="8">
    <source>
        <dbReference type="EMBL" id="UWZ85135.1"/>
    </source>
</evidence>
<evidence type="ECO:0000256" key="1">
    <source>
        <dbReference type="ARBA" id="ARBA00004141"/>
    </source>
</evidence>
<evidence type="ECO:0000256" key="2">
    <source>
        <dbReference type="ARBA" id="ARBA00022692"/>
    </source>
</evidence>
<feature type="transmembrane region" description="Helical" evidence="6">
    <location>
        <begin position="155"/>
        <end position="178"/>
    </location>
</feature>
<feature type="transmembrane region" description="Helical" evidence="6">
    <location>
        <begin position="210"/>
        <end position="231"/>
    </location>
</feature>
<feature type="transmembrane region" description="Helical" evidence="6">
    <location>
        <begin position="184"/>
        <end position="203"/>
    </location>
</feature>
<feature type="compositionally biased region" description="Low complexity" evidence="5">
    <location>
        <begin position="373"/>
        <end position="384"/>
    </location>
</feature>
<reference evidence="8" key="1">
    <citation type="submission" date="2021-04" db="EMBL/GenBank/DDBJ databases">
        <title>Phylogenetic analysis of Acidobacteriaceae.</title>
        <authorList>
            <person name="Qiu L."/>
            <person name="Zhang Q."/>
        </authorList>
    </citation>
    <scope>NUCLEOTIDE SEQUENCE</scope>
    <source>
        <strain evidence="8">DSM 25168</strain>
    </source>
</reference>
<dbReference type="GO" id="GO:0016020">
    <property type="term" value="C:membrane"/>
    <property type="evidence" value="ECO:0007669"/>
    <property type="project" value="UniProtKB-SubCell"/>
</dbReference>
<gene>
    <name evidence="8" type="primary">trbL</name>
    <name evidence="8" type="ORF">MOP44_04125</name>
</gene>
<comment type="subcellular location">
    <subcellularLocation>
        <location evidence="1">Membrane</location>
        <topology evidence="1">Multi-pass membrane protein</topology>
    </subcellularLocation>
</comment>
<dbReference type="InterPro" id="IPR007688">
    <property type="entry name" value="Conjugal_tfr_TrbL/VirB6"/>
</dbReference>
<sequence>MKRTTIFVAAGLVCSLSIAHAQNATSDVGGTFQQVQTAANAWIPAIMAAATRLFYLLAAIDFAWSAPSFLRESDFMGLFLSLIKKLLVISFFYAVLVHGQTWIPAIVNSFITIGTNATGLSAAQSPSDIMAQGIQICSDLFDKVNGANLLTQTGAALTTILMIVMVFASYLIIVLHYIVTKLEAIIVMTAGYIFLGFAGSRWTMPYFERYISLAISTGVRLMLIYLMLGVFKTVSQNWVAAMDSYTPDQPALQIFPTIASMLLFAFASWMIPKMAGSIASGSLGLGGADIVNAGAAAATGAALAVATVASGGALAAGGAAAAGAGGMEAVGALGGDMAAGTSASMASGAADTAAGGAGVPAPVGPPPGGGVEPISGGSTPSSPIEATPVSSSGVAEAPSRGTETPSSGDPGPIESNHSDLGNSEPSFNVGRQRKRNLVPDDGSEHSPPPQLRMEGEE</sequence>
<feature type="transmembrane region" description="Helical" evidence="6">
    <location>
        <begin position="76"/>
        <end position="96"/>
    </location>
</feature>
<evidence type="ECO:0000256" key="5">
    <source>
        <dbReference type="SAM" id="MobiDB-lite"/>
    </source>
</evidence>
<feature type="region of interest" description="Disordered" evidence="5">
    <location>
        <begin position="348"/>
        <end position="457"/>
    </location>
</feature>
<dbReference type="RefSeq" id="WP_260794649.1">
    <property type="nucleotide sequence ID" value="NZ_CP093313.1"/>
</dbReference>
<dbReference type="GO" id="GO:0030255">
    <property type="term" value="P:protein secretion by the type IV secretion system"/>
    <property type="evidence" value="ECO:0007669"/>
    <property type="project" value="InterPro"/>
</dbReference>
<dbReference type="Proteomes" id="UP001059380">
    <property type="component" value="Chromosome"/>
</dbReference>
<dbReference type="EMBL" id="CP093313">
    <property type="protein sequence ID" value="UWZ85135.1"/>
    <property type="molecule type" value="Genomic_DNA"/>
</dbReference>
<keyword evidence="7" id="KW-0732">Signal</keyword>
<evidence type="ECO:0000256" key="6">
    <source>
        <dbReference type="SAM" id="Phobius"/>
    </source>
</evidence>
<accession>A0A9J7BRD1</accession>
<dbReference type="Pfam" id="PF04610">
    <property type="entry name" value="TrbL"/>
    <property type="match status" value="1"/>
</dbReference>
<evidence type="ECO:0000256" key="7">
    <source>
        <dbReference type="SAM" id="SignalP"/>
    </source>
</evidence>
<evidence type="ECO:0000256" key="4">
    <source>
        <dbReference type="ARBA" id="ARBA00023136"/>
    </source>
</evidence>
<dbReference type="KEGG" id="orp:MOP44_04125"/>
<proteinExistence type="predicted"/>
<dbReference type="AlphaFoldDB" id="A0A9J7BRD1"/>